<accession>A0A5J9UU99</accession>
<dbReference type="PANTHER" id="PTHR11926">
    <property type="entry name" value="GLUCOSYL/GLUCURONOSYL TRANSFERASES"/>
    <property type="match status" value="1"/>
</dbReference>
<evidence type="ECO:0000256" key="5">
    <source>
        <dbReference type="RuleBase" id="RU362057"/>
    </source>
</evidence>
<evidence type="ECO:0000256" key="3">
    <source>
        <dbReference type="ARBA" id="ARBA00022679"/>
    </source>
</evidence>
<dbReference type="Proteomes" id="UP000324897">
    <property type="component" value="Chromosome 2"/>
</dbReference>
<comment type="caution">
    <text evidence="7">The sequence shown here is derived from an EMBL/GenBank/DDBJ whole genome shotgun (WGS) entry which is preliminary data.</text>
</comment>
<evidence type="ECO:0000313" key="8">
    <source>
        <dbReference type="Proteomes" id="UP000324897"/>
    </source>
</evidence>
<keyword evidence="2 4" id="KW-0328">Glycosyltransferase</keyword>
<dbReference type="GO" id="GO:0080043">
    <property type="term" value="F:quercetin 3-O-glucosyltransferase activity"/>
    <property type="evidence" value="ECO:0007669"/>
    <property type="project" value="TreeGrafter"/>
</dbReference>
<gene>
    <name evidence="7" type="ORF">EJB05_29925</name>
</gene>
<name>A0A5J9UU99_9POAL</name>
<feature type="domain" description="Glycosyltransferase N-terminal" evidence="6">
    <location>
        <begin position="9"/>
        <end position="147"/>
    </location>
</feature>
<keyword evidence="8" id="KW-1185">Reference proteome</keyword>
<evidence type="ECO:0000256" key="4">
    <source>
        <dbReference type="RuleBase" id="RU003718"/>
    </source>
</evidence>
<comment type="similarity">
    <text evidence="1 4">Belongs to the UDP-glycosyltransferase family.</text>
</comment>
<dbReference type="InterPro" id="IPR058980">
    <property type="entry name" value="Glyco_transf_N"/>
</dbReference>
<protein>
    <recommendedName>
        <fullName evidence="5">Glycosyltransferase</fullName>
        <ecNumber evidence="5">2.4.1.-</ecNumber>
    </recommendedName>
</protein>
<feature type="non-terminal residue" evidence="7">
    <location>
        <position position="1"/>
    </location>
</feature>
<dbReference type="OrthoDB" id="5835829at2759"/>
<dbReference type="AlphaFoldDB" id="A0A5J9UU99"/>
<dbReference type="PANTHER" id="PTHR11926:SF1091">
    <property type="entry name" value="GLYCOSYLTRANSFERASE"/>
    <property type="match status" value="1"/>
</dbReference>
<dbReference type="SUPFAM" id="SSF53756">
    <property type="entry name" value="UDP-Glycosyltransferase/glycogen phosphorylase"/>
    <property type="match status" value="1"/>
</dbReference>
<evidence type="ECO:0000256" key="2">
    <source>
        <dbReference type="ARBA" id="ARBA00022676"/>
    </source>
</evidence>
<dbReference type="EMBL" id="RWGY01000013">
    <property type="protein sequence ID" value="TVU27323.1"/>
    <property type="molecule type" value="Genomic_DNA"/>
</dbReference>
<dbReference type="InterPro" id="IPR035595">
    <property type="entry name" value="UDP_glycos_trans_CS"/>
</dbReference>
<dbReference type="CDD" id="cd03784">
    <property type="entry name" value="GT1_Gtf-like"/>
    <property type="match status" value="1"/>
</dbReference>
<evidence type="ECO:0000313" key="7">
    <source>
        <dbReference type="EMBL" id="TVU27323.1"/>
    </source>
</evidence>
<dbReference type="FunFam" id="3.40.50.2000:FF:000065">
    <property type="entry name" value="Glycosyltransferase"/>
    <property type="match status" value="1"/>
</dbReference>
<dbReference type="FunFam" id="3.40.50.2000:FF:000056">
    <property type="entry name" value="Glycosyltransferase"/>
    <property type="match status" value="1"/>
</dbReference>
<dbReference type="EC" id="2.4.1.-" evidence="5"/>
<evidence type="ECO:0000259" key="6">
    <source>
        <dbReference type="Pfam" id="PF26168"/>
    </source>
</evidence>
<reference evidence="7 8" key="1">
    <citation type="journal article" date="2019" name="Sci. Rep.">
        <title>A high-quality genome of Eragrostis curvula grass provides insights into Poaceae evolution and supports new strategies to enhance forage quality.</title>
        <authorList>
            <person name="Carballo J."/>
            <person name="Santos B.A.C.M."/>
            <person name="Zappacosta D."/>
            <person name="Garbus I."/>
            <person name="Selva J.P."/>
            <person name="Gallo C.A."/>
            <person name="Diaz A."/>
            <person name="Albertini E."/>
            <person name="Caccamo M."/>
            <person name="Echenique V."/>
        </authorList>
    </citation>
    <scope>NUCLEOTIDE SEQUENCE [LARGE SCALE GENOMIC DNA]</scope>
    <source>
        <strain evidence="8">cv. Victoria</strain>
        <tissue evidence="7">Leaf</tissue>
    </source>
</reference>
<sequence length="496" mass="53030">MGSDAARAHVVVVPYPAQGHVAPLMQLARLLHARGAHVTFVHTQFNYRRLLHAKGEAAVRPTSAPGFRVEVIDDGLPLSVPQHDVAALVDAVRRNCLDPFRALIRRLADESEEGAVPPVTCVVADVVMTFAPAAAREAGVPEAQFFTASACGLMGYFQYEELIRRGLVPLKDASCLTNGYLDTPLDWVPGIKHMRLKDMPAFCRTTDPDDVMLAVTLEQMRSAVGSKAIILNTFYEFEKDVVDALAAFFPPVYTVGPLAEVIVSSSAHPADNTDAAGGLGAIDISIWQEDKQCLLWLDGKADGSVVYVNFGSVAVMTAAQTREFALGLATCGAQFLWVKRPDVVDGGEEATSPPLPTAFLDAVARGDGLVVPWCPQAAVLKHAAVGLFVTHCGWNSLLEAAVAGLPVLGWPVFAEQTTNCRQVCECWGNGAALPEQVESGAVAGMVREMMAGELGKEKRGRAAEWKATAEAATMKGGSSWRDVERLVQDVLLAGSK</sequence>
<dbReference type="Pfam" id="PF00201">
    <property type="entry name" value="UDPGT"/>
    <property type="match status" value="1"/>
</dbReference>
<dbReference type="GO" id="GO:0080044">
    <property type="term" value="F:quercetin 7-O-glucosyltransferase activity"/>
    <property type="evidence" value="ECO:0007669"/>
    <property type="project" value="TreeGrafter"/>
</dbReference>
<dbReference type="PROSITE" id="PS00375">
    <property type="entry name" value="UDPGT"/>
    <property type="match status" value="1"/>
</dbReference>
<proteinExistence type="inferred from homology"/>
<dbReference type="InterPro" id="IPR002213">
    <property type="entry name" value="UDP_glucos_trans"/>
</dbReference>
<keyword evidence="3 4" id="KW-0808">Transferase</keyword>
<evidence type="ECO:0000256" key="1">
    <source>
        <dbReference type="ARBA" id="ARBA00009995"/>
    </source>
</evidence>
<dbReference type="Pfam" id="PF26168">
    <property type="entry name" value="Glyco_transf_N"/>
    <property type="match status" value="1"/>
</dbReference>
<organism evidence="7 8">
    <name type="scientific">Eragrostis curvula</name>
    <name type="common">weeping love grass</name>
    <dbReference type="NCBI Taxonomy" id="38414"/>
    <lineage>
        <taxon>Eukaryota</taxon>
        <taxon>Viridiplantae</taxon>
        <taxon>Streptophyta</taxon>
        <taxon>Embryophyta</taxon>
        <taxon>Tracheophyta</taxon>
        <taxon>Spermatophyta</taxon>
        <taxon>Magnoliopsida</taxon>
        <taxon>Liliopsida</taxon>
        <taxon>Poales</taxon>
        <taxon>Poaceae</taxon>
        <taxon>PACMAD clade</taxon>
        <taxon>Chloridoideae</taxon>
        <taxon>Eragrostideae</taxon>
        <taxon>Eragrostidinae</taxon>
        <taxon>Eragrostis</taxon>
    </lineage>
</organism>
<dbReference type="Gene3D" id="3.40.50.2000">
    <property type="entry name" value="Glycogen Phosphorylase B"/>
    <property type="match status" value="2"/>
</dbReference>
<dbReference type="Gramene" id="TVU27323">
    <property type="protein sequence ID" value="TVU27323"/>
    <property type="gene ID" value="EJB05_29925"/>
</dbReference>